<evidence type="ECO:0000256" key="1">
    <source>
        <dbReference type="ARBA" id="ARBA00004948"/>
    </source>
</evidence>
<dbReference type="Pfam" id="PF01266">
    <property type="entry name" value="DAO"/>
    <property type="match status" value="1"/>
</dbReference>
<evidence type="ECO:0000256" key="4">
    <source>
        <dbReference type="ARBA" id="ARBA00049872"/>
    </source>
</evidence>
<feature type="domain" description="FAD dependent oxidoreductase" evidence="6">
    <location>
        <begin position="5"/>
        <end position="351"/>
    </location>
</feature>
<keyword evidence="3 7" id="KW-0560">Oxidoreductase</keyword>
<dbReference type="InterPro" id="IPR006076">
    <property type="entry name" value="FAD-dep_OxRdtase"/>
</dbReference>
<gene>
    <name evidence="7" type="primary">thiO</name>
    <name evidence="7" type="ORF">H7C19_03365</name>
</gene>
<dbReference type="GO" id="GO:0043799">
    <property type="term" value="F:glycine oxidase activity"/>
    <property type="evidence" value="ECO:0007669"/>
    <property type="project" value="UniProtKB-EC"/>
</dbReference>
<proteinExistence type="predicted"/>
<dbReference type="SUPFAM" id="SSF54373">
    <property type="entry name" value="FAD-linked reductases, C-terminal domain"/>
    <property type="match status" value="1"/>
</dbReference>
<comment type="catalytic activity">
    <reaction evidence="4">
        <text>glycine + O2 + H2O = glyoxylate + H2O2 + NH4(+)</text>
        <dbReference type="Rhea" id="RHEA:11532"/>
        <dbReference type="ChEBI" id="CHEBI:15377"/>
        <dbReference type="ChEBI" id="CHEBI:15379"/>
        <dbReference type="ChEBI" id="CHEBI:16240"/>
        <dbReference type="ChEBI" id="CHEBI:28938"/>
        <dbReference type="ChEBI" id="CHEBI:36655"/>
        <dbReference type="ChEBI" id="CHEBI:57305"/>
        <dbReference type="EC" id="1.4.3.19"/>
    </reaction>
</comment>
<dbReference type="Gene3D" id="3.50.50.60">
    <property type="entry name" value="FAD/NAD(P)-binding domain"/>
    <property type="match status" value="1"/>
</dbReference>
<evidence type="ECO:0000256" key="5">
    <source>
        <dbReference type="ARBA" id="ARBA00050018"/>
    </source>
</evidence>
<dbReference type="RefSeq" id="WP_185141164.1">
    <property type="nucleotide sequence ID" value="NZ_JACJVP010000004.1"/>
</dbReference>
<dbReference type="Proteomes" id="UP000547209">
    <property type="component" value="Unassembled WGS sequence"/>
</dbReference>
<organism evidence="7 8">
    <name type="scientific">Cohnella nanjingensis</name>
    <dbReference type="NCBI Taxonomy" id="1387779"/>
    <lineage>
        <taxon>Bacteria</taxon>
        <taxon>Bacillati</taxon>
        <taxon>Bacillota</taxon>
        <taxon>Bacilli</taxon>
        <taxon>Bacillales</taxon>
        <taxon>Paenibacillaceae</taxon>
        <taxon>Cohnella</taxon>
    </lineage>
</organism>
<evidence type="ECO:0000313" key="8">
    <source>
        <dbReference type="Proteomes" id="UP000547209"/>
    </source>
</evidence>
<comment type="caution">
    <text evidence="7">The sequence shown here is derived from an EMBL/GenBank/DDBJ whole genome shotgun (WGS) entry which is preliminary data.</text>
</comment>
<dbReference type="PANTHER" id="PTHR13847:SF289">
    <property type="entry name" value="GLYCINE OXIDASE"/>
    <property type="match status" value="1"/>
</dbReference>
<dbReference type="GO" id="GO:0005737">
    <property type="term" value="C:cytoplasm"/>
    <property type="evidence" value="ECO:0007669"/>
    <property type="project" value="TreeGrafter"/>
</dbReference>
<dbReference type="SUPFAM" id="SSF51905">
    <property type="entry name" value="FAD/NAD(P)-binding domain"/>
    <property type="match status" value="1"/>
</dbReference>
<evidence type="ECO:0000259" key="6">
    <source>
        <dbReference type="Pfam" id="PF01266"/>
    </source>
</evidence>
<dbReference type="EC" id="1.4.3.19" evidence="5"/>
<name>A0A7X0RNQ2_9BACL</name>
<dbReference type="EMBL" id="JACJVP010000004">
    <property type="protein sequence ID" value="MBB6669721.1"/>
    <property type="molecule type" value="Genomic_DNA"/>
</dbReference>
<dbReference type="PANTHER" id="PTHR13847">
    <property type="entry name" value="SARCOSINE DEHYDROGENASE-RELATED"/>
    <property type="match status" value="1"/>
</dbReference>
<dbReference type="InterPro" id="IPR012727">
    <property type="entry name" value="Gly_oxidase_ThiO"/>
</dbReference>
<keyword evidence="2" id="KW-0784">Thiamine biosynthesis</keyword>
<dbReference type="GO" id="GO:0050660">
    <property type="term" value="F:flavin adenine dinucleotide binding"/>
    <property type="evidence" value="ECO:0007669"/>
    <property type="project" value="InterPro"/>
</dbReference>
<dbReference type="UniPathway" id="UPA00060"/>
<sequence>MKASVLIVGGGIIGLSCAWEAAKRGFDVTLIERDAIGGQASGAAAGMLAPFYENGEGPDDFFRLCVDSLLLYPDWVREIEAAAGIDTGFVRSGSLHLALHEADRQPLLGRLAWQRAFGARGEWAEGAALRALEPAASPQARGALFSPAEGHVNAPKLVAALETACRGAGVRLVDHAGGLSALEAGSGSFGVRAVTDSDAYAADLAVCCVGAWSGGLAEWLGIRVPIHPIRGQICAFGPTAPRPRHLVFSSQAYWVAKGDGSLVCGASEDDAGFDRSVTESGVGRLVRWGERVLPMLRGLAPVRSWAGLRPATLDGWPLLGPVPRSPNVFLAAGHYRNGILLSPVTAAIVGRWLGRGGGPGERGLAAFAPDRFDRSSAWAEGIPG</sequence>
<dbReference type="InterPro" id="IPR036188">
    <property type="entry name" value="FAD/NAD-bd_sf"/>
</dbReference>
<dbReference type="PROSITE" id="PS51257">
    <property type="entry name" value="PROKAR_LIPOPROTEIN"/>
    <property type="match status" value="1"/>
</dbReference>
<dbReference type="GO" id="GO:0009229">
    <property type="term" value="P:thiamine diphosphate biosynthetic process"/>
    <property type="evidence" value="ECO:0007669"/>
    <property type="project" value="UniProtKB-UniPathway"/>
</dbReference>
<protein>
    <recommendedName>
        <fullName evidence="5">glycine oxidase</fullName>
        <ecNumber evidence="5">1.4.3.19</ecNumber>
    </recommendedName>
</protein>
<dbReference type="Gene3D" id="3.30.9.10">
    <property type="entry name" value="D-Amino Acid Oxidase, subunit A, domain 2"/>
    <property type="match status" value="1"/>
</dbReference>
<keyword evidence="8" id="KW-1185">Reference proteome</keyword>
<comment type="pathway">
    <text evidence="1">Cofactor biosynthesis; thiamine diphosphate biosynthesis.</text>
</comment>
<evidence type="ECO:0000256" key="3">
    <source>
        <dbReference type="ARBA" id="ARBA00023002"/>
    </source>
</evidence>
<dbReference type="AlphaFoldDB" id="A0A7X0RNQ2"/>
<accession>A0A7X0RNQ2</accession>
<evidence type="ECO:0000256" key="2">
    <source>
        <dbReference type="ARBA" id="ARBA00022977"/>
    </source>
</evidence>
<dbReference type="NCBIfam" id="TIGR02352">
    <property type="entry name" value="thiamin_ThiO"/>
    <property type="match status" value="1"/>
</dbReference>
<dbReference type="GO" id="GO:0009228">
    <property type="term" value="P:thiamine biosynthetic process"/>
    <property type="evidence" value="ECO:0007669"/>
    <property type="project" value="UniProtKB-KW"/>
</dbReference>
<evidence type="ECO:0000313" key="7">
    <source>
        <dbReference type="EMBL" id="MBB6669721.1"/>
    </source>
</evidence>
<reference evidence="7 8" key="1">
    <citation type="submission" date="2020-08" db="EMBL/GenBank/DDBJ databases">
        <title>Cohnella phylogeny.</title>
        <authorList>
            <person name="Dunlap C."/>
        </authorList>
    </citation>
    <scope>NUCLEOTIDE SEQUENCE [LARGE SCALE GENOMIC DNA]</scope>
    <source>
        <strain evidence="7 8">DSM 28246</strain>
    </source>
</reference>